<dbReference type="SUPFAM" id="SSF54427">
    <property type="entry name" value="NTF2-like"/>
    <property type="match status" value="1"/>
</dbReference>
<evidence type="ECO:0000313" key="1">
    <source>
        <dbReference type="EMBL" id="SFK60033.1"/>
    </source>
</evidence>
<dbReference type="AlphaFoldDB" id="A0A1I4AUP3"/>
<dbReference type="Proteomes" id="UP000198928">
    <property type="component" value="Unassembled WGS sequence"/>
</dbReference>
<dbReference type="Pfam" id="PF07366">
    <property type="entry name" value="SnoaL"/>
    <property type="match status" value="1"/>
</dbReference>
<protein>
    <submittedName>
        <fullName evidence="1">SnoaL-like polyketide cyclase</fullName>
    </submittedName>
</protein>
<name>A0A1I4AUP3_9ACTN</name>
<gene>
    <name evidence="1" type="ORF">SAMN05192584_107134</name>
</gene>
<organism evidence="1 2">
    <name type="scientific">Streptomyces pini</name>
    <dbReference type="NCBI Taxonomy" id="1520580"/>
    <lineage>
        <taxon>Bacteria</taxon>
        <taxon>Bacillati</taxon>
        <taxon>Actinomycetota</taxon>
        <taxon>Actinomycetes</taxon>
        <taxon>Kitasatosporales</taxon>
        <taxon>Streptomycetaceae</taxon>
        <taxon>Streptomyces</taxon>
    </lineage>
</organism>
<dbReference type="EMBL" id="FOSG01000007">
    <property type="protein sequence ID" value="SFK60033.1"/>
    <property type="molecule type" value="Genomic_DNA"/>
</dbReference>
<sequence length="257" mass="28950">MDSPDIIHMTAITWECPDFSDGGGGTMTFIQVIDCRTHQAEEVDRLMDDWVRATQGKRTATHSVVARDRSDPDHVVEIVEFPSYEEAMRNSHLPETDRIFHRLVKACDQEPTFTDLEVSRDEQLNAGVARTFIEEVINGRNLDVADGLCTDDYREHDPSLSSYEVRLAQAKEENQEILEAFQPVLVIEDLFAEGDRVCARLSYTGRHSGAYRGLEPTGKKITGTGHATFRFEDGKIAESWWNTDDLGLLRQVGAVGF</sequence>
<dbReference type="GO" id="GO:0030638">
    <property type="term" value="P:polyketide metabolic process"/>
    <property type="evidence" value="ECO:0007669"/>
    <property type="project" value="InterPro"/>
</dbReference>
<proteinExistence type="predicted"/>
<dbReference type="InterPro" id="IPR009959">
    <property type="entry name" value="Cyclase_SnoaL-like"/>
</dbReference>
<evidence type="ECO:0000313" key="2">
    <source>
        <dbReference type="Proteomes" id="UP000198928"/>
    </source>
</evidence>
<accession>A0A1I4AUP3</accession>
<dbReference type="PANTHER" id="PTHR38436">
    <property type="entry name" value="POLYKETIDE CYCLASE SNOAL-LIKE DOMAIN"/>
    <property type="match status" value="1"/>
</dbReference>
<reference evidence="2" key="1">
    <citation type="submission" date="2016-10" db="EMBL/GenBank/DDBJ databases">
        <authorList>
            <person name="Varghese N."/>
            <person name="Submissions S."/>
        </authorList>
    </citation>
    <scope>NUCLEOTIDE SEQUENCE [LARGE SCALE GENOMIC DNA]</scope>
    <source>
        <strain evidence="2">PL19</strain>
    </source>
</reference>
<keyword evidence="2" id="KW-1185">Reference proteome</keyword>
<dbReference type="Gene3D" id="3.10.450.50">
    <property type="match status" value="1"/>
</dbReference>
<dbReference type="InterPro" id="IPR032710">
    <property type="entry name" value="NTF2-like_dom_sf"/>
</dbReference>
<dbReference type="PANTHER" id="PTHR38436:SF1">
    <property type="entry name" value="ESTER CYCLASE"/>
    <property type="match status" value="1"/>
</dbReference>